<protein>
    <submittedName>
        <fullName evidence="5">Uncharacterized protein</fullName>
    </submittedName>
</protein>
<dbReference type="EMBL" id="JBBPBM010000109">
    <property type="protein sequence ID" value="KAK8507225.1"/>
    <property type="molecule type" value="Genomic_DNA"/>
</dbReference>
<evidence type="ECO:0000256" key="3">
    <source>
        <dbReference type="ARBA" id="ARBA00022958"/>
    </source>
</evidence>
<keyword evidence="6" id="KW-1185">Reference proteome</keyword>
<keyword evidence="2" id="KW-0633">Potassium transport</keyword>
<evidence type="ECO:0000313" key="6">
    <source>
        <dbReference type="Proteomes" id="UP001472677"/>
    </source>
</evidence>
<keyword evidence="3" id="KW-0630">Potassium</keyword>
<proteinExistence type="predicted"/>
<reference evidence="5 6" key="1">
    <citation type="journal article" date="2024" name="G3 (Bethesda)">
        <title>Genome assembly of Hibiscus sabdariffa L. provides insights into metabolisms of medicinal natural products.</title>
        <authorList>
            <person name="Kim T."/>
        </authorList>
    </citation>
    <scope>NUCLEOTIDE SEQUENCE [LARGE SCALE GENOMIC DNA]</scope>
    <source>
        <strain evidence="5">TK-2024</strain>
        <tissue evidence="5">Old leaves</tissue>
    </source>
</reference>
<keyword evidence="4" id="KW-0406">Ion transport</keyword>
<keyword evidence="1" id="KW-0813">Transport</keyword>
<evidence type="ECO:0000256" key="1">
    <source>
        <dbReference type="ARBA" id="ARBA00022448"/>
    </source>
</evidence>
<evidence type="ECO:0000256" key="2">
    <source>
        <dbReference type="ARBA" id="ARBA00022538"/>
    </source>
</evidence>
<sequence length="118" mass="13414">MQNERNERVAYREVMVRDGADTIATILGMAKEKYYDMWIVGRQQRINPFLVEGLSTWTDNQEELGIIGDYVSSSDCVNADSVLVIQKQVLRGRVSNANVVVASLDYVATLIRGWILFR</sequence>
<dbReference type="PANTHER" id="PTHR32468:SF109">
    <property type="entry name" value="CATION_H(+) ANTIPORTER 24-RELATED"/>
    <property type="match status" value="1"/>
</dbReference>
<comment type="caution">
    <text evidence="5">The sequence shown here is derived from an EMBL/GenBank/DDBJ whole genome shotgun (WGS) entry which is preliminary data.</text>
</comment>
<dbReference type="PANTHER" id="PTHR32468">
    <property type="entry name" value="CATION/H + ANTIPORTER"/>
    <property type="match status" value="1"/>
</dbReference>
<evidence type="ECO:0000256" key="4">
    <source>
        <dbReference type="ARBA" id="ARBA00023065"/>
    </source>
</evidence>
<name>A0ABR2BJ99_9ROSI</name>
<accession>A0ABR2BJ99</accession>
<evidence type="ECO:0000313" key="5">
    <source>
        <dbReference type="EMBL" id="KAK8507225.1"/>
    </source>
</evidence>
<dbReference type="Proteomes" id="UP001472677">
    <property type="component" value="Unassembled WGS sequence"/>
</dbReference>
<gene>
    <name evidence="5" type="ORF">V6N12_008569</name>
</gene>
<dbReference type="InterPro" id="IPR050794">
    <property type="entry name" value="CPA2_transporter"/>
</dbReference>
<organism evidence="5 6">
    <name type="scientific">Hibiscus sabdariffa</name>
    <name type="common">roselle</name>
    <dbReference type="NCBI Taxonomy" id="183260"/>
    <lineage>
        <taxon>Eukaryota</taxon>
        <taxon>Viridiplantae</taxon>
        <taxon>Streptophyta</taxon>
        <taxon>Embryophyta</taxon>
        <taxon>Tracheophyta</taxon>
        <taxon>Spermatophyta</taxon>
        <taxon>Magnoliopsida</taxon>
        <taxon>eudicotyledons</taxon>
        <taxon>Gunneridae</taxon>
        <taxon>Pentapetalae</taxon>
        <taxon>rosids</taxon>
        <taxon>malvids</taxon>
        <taxon>Malvales</taxon>
        <taxon>Malvaceae</taxon>
        <taxon>Malvoideae</taxon>
        <taxon>Hibiscus</taxon>
    </lineage>
</organism>